<keyword evidence="3 5" id="KW-1133">Transmembrane helix</keyword>
<feature type="transmembrane region" description="Helical" evidence="5">
    <location>
        <begin position="267"/>
        <end position="290"/>
    </location>
</feature>
<feature type="transmembrane region" description="Helical" evidence="5">
    <location>
        <begin position="165"/>
        <end position="184"/>
    </location>
</feature>
<feature type="transmembrane region" description="Helical" evidence="5">
    <location>
        <begin position="102"/>
        <end position="127"/>
    </location>
</feature>
<evidence type="ECO:0000313" key="8">
    <source>
        <dbReference type="Proteomes" id="UP001597097"/>
    </source>
</evidence>
<feature type="transmembrane region" description="Helical" evidence="5">
    <location>
        <begin position="302"/>
        <end position="324"/>
    </location>
</feature>
<name>A0ABW4GKL3_9ACTN</name>
<dbReference type="RefSeq" id="WP_219528458.1">
    <property type="nucleotide sequence ID" value="NZ_JAHKRM010000004.1"/>
</dbReference>
<comment type="caution">
    <text evidence="7">The sequence shown here is derived from an EMBL/GenBank/DDBJ whole genome shotgun (WGS) entry which is preliminary data.</text>
</comment>
<dbReference type="Pfam" id="PF07690">
    <property type="entry name" value="MFS_1"/>
    <property type="match status" value="1"/>
</dbReference>
<reference evidence="8" key="1">
    <citation type="journal article" date="2019" name="Int. J. Syst. Evol. Microbiol.">
        <title>The Global Catalogue of Microorganisms (GCM) 10K type strain sequencing project: providing services to taxonomists for standard genome sequencing and annotation.</title>
        <authorList>
            <consortium name="The Broad Institute Genomics Platform"/>
            <consortium name="The Broad Institute Genome Sequencing Center for Infectious Disease"/>
            <person name="Wu L."/>
            <person name="Ma J."/>
        </authorList>
    </citation>
    <scope>NUCLEOTIDE SEQUENCE [LARGE SCALE GENOMIC DNA]</scope>
    <source>
        <strain evidence="8">CGMCC 1.15399</strain>
    </source>
</reference>
<evidence type="ECO:0000313" key="7">
    <source>
        <dbReference type="EMBL" id="MFD1543048.1"/>
    </source>
</evidence>
<dbReference type="PANTHER" id="PTHR23501">
    <property type="entry name" value="MAJOR FACILITATOR SUPERFAMILY"/>
    <property type="match status" value="1"/>
</dbReference>
<feature type="domain" description="Major facilitator superfamily (MFS) profile" evidence="6">
    <location>
        <begin position="9"/>
        <end position="479"/>
    </location>
</feature>
<evidence type="ECO:0000256" key="1">
    <source>
        <dbReference type="ARBA" id="ARBA00004141"/>
    </source>
</evidence>
<feature type="transmembrane region" description="Helical" evidence="5">
    <location>
        <begin position="47"/>
        <end position="65"/>
    </location>
</feature>
<protein>
    <submittedName>
        <fullName evidence="7">MFS transporter</fullName>
    </submittedName>
</protein>
<dbReference type="PANTHER" id="PTHR23501:SF197">
    <property type="entry name" value="COMD"/>
    <property type="match status" value="1"/>
</dbReference>
<feature type="transmembrane region" description="Helical" evidence="5">
    <location>
        <begin position="227"/>
        <end position="246"/>
    </location>
</feature>
<dbReference type="InterPro" id="IPR011701">
    <property type="entry name" value="MFS"/>
</dbReference>
<dbReference type="InterPro" id="IPR020846">
    <property type="entry name" value="MFS_dom"/>
</dbReference>
<evidence type="ECO:0000259" key="6">
    <source>
        <dbReference type="PROSITE" id="PS50850"/>
    </source>
</evidence>
<evidence type="ECO:0000256" key="4">
    <source>
        <dbReference type="ARBA" id="ARBA00023136"/>
    </source>
</evidence>
<evidence type="ECO:0000256" key="2">
    <source>
        <dbReference type="ARBA" id="ARBA00022692"/>
    </source>
</evidence>
<accession>A0ABW4GKL3</accession>
<feature type="transmembrane region" description="Helical" evidence="5">
    <location>
        <begin position="331"/>
        <end position="351"/>
    </location>
</feature>
<feature type="transmembrane region" description="Helical" evidence="5">
    <location>
        <begin position="455"/>
        <end position="474"/>
    </location>
</feature>
<keyword evidence="2 5" id="KW-0812">Transmembrane</keyword>
<evidence type="ECO:0000256" key="5">
    <source>
        <dbReference type="SAM" id="Phobius"/>
    </source>
</evidence>
<feature type="transmembrane region" description="Helical" evidence="5">
    <location>
        <begin position="77"/>
        <end position="96"/>
    </location>
</feature>
<feature type="transmembrane region" description="Helical" evidence="5">
    <location>
        <begin position="196"/>
        <end position="215"/>
    </location>
</feature>
<proteinExistence type="predicted"/>
<dbReference type="EMBL" id="JBHUCM010000035">
    <property type="protein sequence ID" value="MFD1543048.1"/>
    <property type="molecule type" value="Genomic_DNA"/>
</dbReference>
<feature type="transmembrane region" description="Helical" evidence="5">
    <location>
        <begin position="134"/>
        <end position="153"/>
    </location>
</feature>
<dbReference type="Proteomes" id="UP001597097">
    <property type="component" value="Unassembled WGS sequence"/>
</dbReference>
<organism evidence="7 8">
    <name type="scientific">Nonomuraea guangzhouensis</name>
    <dbReference type="NCBI Taxonomy" id="1291555"/>
    <lineage>
        <taxon>Bacteria</taxon>
        <taxon>Bacillati</taxon>
        <taxon>Actinomycetota</taxon>
        <taxon>Actinomycetes</taxon>
        <taxon>Streptosporangiales</taxon>
        <taxon>Streptosporangiaceae</taxon>
        <taxon>Nonomuraea</taxon>
    </lineage>
</organism>
<feature type="transmembrane region" description="Helical" evidence="5">
    <location>
        <begin position="397"/>
        <end position="416"/>
    </location>
</feature>
<sequence>MTEAQKRIAMVGVLLTLILAVLDQNIVSTASWSIVRELDPVHGLERLPWLITAYSLAATAALPLYGKLCDVYGAKHVYLGAVGLFLTGSALCGVAQDMGQLVAFRAVQGLGGGGLMSVTMVVAAHLFPPQKRASAGGAGGLIAGLGLVAGPLLGGVFTDHVTWRWIFYLNLPVGLFVLVSAAVVIRLGDGGLRHRIDYLGAGLIATAACLMLLVVEWGGKTYAWDSTTMLSLIALDIVLFAMFAWRQLTAAEPILPFSMFRDPTLRIALPLQLLTALGMAGGIFYTIVYLQAAVGVKATDAGLYLIPMAIGMVASGTISGSLIGRGRGTKPFLVAGMACVTVAMVLLSRLEAATSAWTLRFDLFVMGVGFGMVLGVVVLLVQNAAPPSQLGVATTSIRFAQVLGSALGTVMFGILLNRATASHLPPNFRAGSLAGALRPEVREQAVGALVSGVQVVFLSAAGVMAAALVLALFLRTSSALPADPPAPQRVKV</sequence>
<keyword evidence="8" id="KW-1185">Reference proteome</keyword>
<keyword evidence="4 5" id="KW-0472">Membrane</keyword>
<gene>
    <name evidence="7" type="ORF">ACFSJ0_38765</name>
</gene>
<evidence type="ECO:0000256" key="3">
    <source>
        <dbReference type="ARBA" id="ARBA00022989"/>
    </source>
</evidence>
<dbReference type="PROSITE" id="PS50850">
    <property type="entry name" value="MFS"/>
    <property type="match status" value="1"/>
</dbReference>
<comment type="subcellular location">
    <subcellularLocation>
        <location evidence="1">Membrane</location>
        <topology evidence="1">Multi-pass membrane protein</topology>
    </subcellularLocation>
</comment>
<feature type="transmembrane region" description="Helical" evidence="5">
    <location>
        <begin position="363"/>
        <end position="385"/>
    </location>
</feature>